<accession>A0A9Q3F697</accession>
<protein>
    <recommendedName>
        <fullName evidence="3">DH domain-containing protein</fullName>
    </recommendedName>
</protein>
<dbReference type="OrthoDB" id="2507728at2759"/>
<dbReference type="SMART" id="SM00325">
    <property type="entry name" value="RhoGEF"/>
    <property type="match status" value="1"/>
</dbReference>
<sequence>MAAKKLENLTGAGIMEEVESKGIKSMSEKLESICPCYAEMDVLFCHNPNVTPIASYDSQEKYSLNGGDDVFLLDKENSGLESPLNLNPLLNNDDNLVPVENIQDDSQSKSITHSTQKPNQAMLPNLNDKSGSRKRVLDMFAPTYANLLESQHKAREISDNAHLEWDRERLEQQAHLNLKPKPGLQRSLSTESLGDLKEPGTLWIHSVPQDLVDSLLSKRQKAAHLVPQIAGIYLEVVPHFEPFVKYGARQLYGKYEFEQEKDANLTFAKVVNDTECLPQFNKLELNGYLTKSTTQLGCYPLLLEVVLKYTPEGHPNKTDIPKVVKMIREILTRVNVETGKSENRFNLAQLDRQLVFRQGEAFDLRLREEGRELIYKGQLKKCGGGGSDSAELKVYLFDHALLMVNHKNSRKSDNLKVYCKPIPLELLTVTGIGINEESVGGPRSGAQAKKSIINCSTCTSEPTGGSNNLNTIVHHQENNKSGYSIVLWATTWQARQKWLEKIETHEQNTVFEMITLSEGFFVGSNSAQCQGFWHLALI</sequence>
<feature type="compositionally biased region" description="Polar residues" evidence="2">
    <location>
        <begin position="104"/>
        <end position="119"/>
    </location>
</feature>
<reference evidence="4" key="1">
    <citation type="submission" date="2021-03" db="EMBL/GenBank/DDBJ databases">
        <title>Draft genome sequence of rust myrtle Austropuccinia psidii MF-1, a brazilian biotype.</title>
        <authorList>
            <person name="Quecine M.C."/>
            <person name="Pachon D.M.R."/>
            <person name="Bonatelli M.L."/>
            <person name="Correr F.H."/>
            <person name="Franceschini L.M."/>
            <person name="Leite T.F."/>
            <person name="Margarido G.R.A."/>
            <person name="Almeida C.A."/>
            <person name="Ferrarezi J.A."/>
            <person name="Labate C.A."/>
        </authorList>
    </citation>
    <scope>NUCLEOTIDE SEQUENCE</scope>
    <source>
        <strain evidence="4">MF-1</strain>
    </source>
</reference>
<dbReference type="InterPro" id="IPR000219">
    <property type="entry name" value="DH_dom"/>
</dbReference>
<dbReference type="Pfam" id="PF00621">
    <property type="entry name" value="RhoGEF"/>
    <property type="match status" value="1"/>
</dbReference>
<evidence type="ECO:0000313" key="5">
    <source>
        <dbReference type="Proteomes" id="UP000765509"/>
    </source>
</evidence>
<evidence type="ECO:0000313" key="4">
    <source>
        <dbReference type="EMBL" id="MBW0534363.1"/>
    </source>
</evidence>
<organism evidence="4 5">
    <name type="scientific">Austropuccinia psidii MF-1</name>
    <dbReference type="NCBI Taxonomy" id="1389203"/>
    <lineage>
        <taxon>Eukaryota</taxon>
        <taxon>Fungi</taxon>
        <taxon>Dikarya</taxon>
        <taxon>Basidiomycota</taxon>
        <taxon>Pucciniomycotina</taxon>
        <taxon>Pucciniomycetes</taxon>
        <taxon>Pucciniales</taxon>
        <taxon>Sphaerophragmiaceae</taxon>
        <taxon>Austropuccinia</taxon>
    </lineage>
</organism>
<dbReference type="PANTHER" id="PTHR46572:SF2">
    <property type="entry name" value="RHO1 GDP-GTP EXCHANGE PROTEIN 1-RELATED"/>
    <property type="match status" value="1"/>
</dbReference>
<keyword evidence="5" id="KW-1185">Reference proteome</keyword>
<dbReference type="Gene3D" id="1.20.900.10">
    <property type="entry name" value="Dbl homology (DH) domain"/>
    <property type="match status" value="1"/>
</dbReference>
<dbReference type="AlphaFoldDB" id="A0A9Q3F697"/>
<dbReference type="Pfam" id="PF15405">
    <property type="entry name" value="PH_5"/>
    <property type="match status" value="1"/>
</dbReference>
<dbReference type="InterPro" id="IPR011993">
    <property type="entry name" value="PH-like_dom_sf"/>
</dbReference>
<dbReference type="EMBL" id="AVOT02039333">
    <property type="protein sequence ID" value="MBW0534363.1"/>
    <property type="molecule type" value="Genomic_DNA"/>
</dbReference>
<comment type="caution">
    <text evidence="4">The sequence shown here is derived from an EMBL/GenBank/DDBJ whole genome shotgun (WGS) entry which is preliminary data.</text>
</comment>
<dbReference type="SUPFAM" id="SSF48065">
    <property type="entry name" value="DBL homology domain (DH-domain)"/>
    <property type="match status" value="1"/>
</dbReference>
<dbReference type="PROSITE" id="PS50010">
    <property type="entry name" value="DH_2"/>
    <property type="match status" value="1"/>
</dbReference>
<keyword evidence="1" id="KW-0597">Phosphoprotein</keyword>
<evidence type="ECO:0000256" key="1">
    <source>
        <dbReference type="ARBA" id="ARBA00022553"/>
    </source>
</evidence>
<dbReference type="Gene3D" id="2.30.29.30">
    <property type="entry name" value="Pleckstrin-homology domain (PH domain)/Phosphotyrosine-binding domain (PTB)"/>
    <property type="match status" value="1"/>
</dbReference>
<dbReference type="InterPro" id="IPR041675">
    <property type="entry name" value="PH_5"/>
</dbReference>
<evidence type="ECO:0000259" key="3">
    <source>
        <dbReference type="PROSITE" id="PS50010"/>
    </source>
</evidence>
<feature type="region of interest" description="Disordered" evidence="2">
    <location>
        <begin position="104"/>
        <end position="129"/>
    </location>
</feature>
<dbReference type="SUPFAM" id="SSF50729">
    <property type="entry name" value="PH domain-like"/>
    <property type="match status" value="1"/>
</dbReference>
<evidence type="ECO:0000256" key="2">
    <source>
        <dbReference type="SAM" id="MobiDB-lite"/>
    </source>
</evidence>
<dbReference type="PANTHER" id="PTHR46572">
    <property type="entry name" value="RHO1 GDP-GTP EXCHANGE PROTEIN 1-RELATED"/>
    <property type="match status" value="1"/>
</dbReference>
<proteinExistence type="predicted"/>
<feature type="domain" description="DH" evidence="3">
    <location>
        <begin position="204"/>
        <end position="337"/>
    </location>
</feature>
<dbReference type="Proteomes" id="UP000765509">
    <property type="component" value="Unassembled WGS sequence"/>
</dbReference>
<name>A0A9Q3F697_9BASI</name>
<gene>
    <name evidence="4" type="ORF">O181_074078</name>
</gene>
<feature type="non-terminal residue" evidence="4">
    <location>
        <position position="538"/>
    </location>
</feature>
<dbReference type="InterPro" id="IPR052233">
    <property type="entry name" value="Rho-type_GEFs"/>
</dbReference>
<dbReference type="InterPro" id="IPR035899">
    <property type="entry name" value="DBL_dom_sf"/>
</dbReference>
<dbReference type="GO" id="GO:0005085">
    <property type="term" value="F:guanyl-nucleotide exchange factor activity"/>
    <property type="evidence" value="ECO:0007669"/>
    <property type="project" value="InterPro"/>
</dbReference>